<dbReference type="PANTHER" id="PTHR11530">
    <property type="entry name" value="D-AMINO ACID OXIDASE"/>
    <property type="match status" value="1"/>
</dbReference>
<dbReference type="Gene3D" id="3.50.50.60">
    <property type="entry name" value="FAD/NAD(P)-binding domain"/>
    <property type="match status" value="1"/>
</dbReference>
<dbReference type="PANTHER" id="PTHR11530:SF11">
    <property type="entry name" value="D-ASPARTATE OXIDASE"/>
    <property type="match status" value="1"/>
</dbReference>
<name>A0ABW0JL20_9GAMM</name>
<evidence type="ECO:0000259" key="11">
    <source>
        <dbReference type="Pfam" id="PF01266"/>
    </source>
</evidence>
<gene>
    <name evidence="12" type="primary">thiO</name>
    <name evidence="12" type="ORF">ACFPME_08080</name>
</gene>
<dbReference type="GO" id="GO:0043799">
    <property type="term" value="F:glycine oxidase activity"/>
    <property type="evidence" value="ECO:0007669"/>
    <property type="project" value="UniProtKB-EC"/>
</dbReference>
<evidence type="ECO:0000256" key="1">
    <source>
        <dbReference type="ARBA" id="ARBA00001974"/>
    </source>
</evidence>
<evidence type="ECO:0000256" key="5">
    <source>
        <dbReference type="ARBA" id="ARBA00022827"/>
    </source>
</evidence>
<sequence>MRVTVIGAGVTGLVAALELAARGARVEIIERGAQLGAQACSWFAGGMLAPWCEQESAERQVGRLGQMALDWWPRHFSETVGNGTLVVAPARDHAELSHFGRRTERFERIGAERIAELEPDLSGRFRDALFFAGEAHLDPRRAMAAMAATLGDMGVAIHFGVDVTSVSPDAGQVLDCRGFAARDALDDLRGVRGEMLLVRSSGVTLSRPVRLLHPRMPLYVIPRADGLFMIGGTMIESAHAGPVTARSAMELLNGAYALHPAFGEAEIVEMGVGIRPAFADNLPRLVRRGHTWHVNGLYRHGFLLAPAMAHQAAQAILGTPSGESSCRST</sequence>
<keyword evidence="7 12" id="KW-0560">Oxidoreductase</keyword>
<evidence type="ECO:0000256" key="10">
    <source>
        <dbReference type="ARBA" id="ARBA00049547"/>
    </source>
</evidence>
<dbReference type="EMBL" id="JBHSMK010000004">
    <property type="protein sequence ID" value="MFC5436512.1"/>
    <property type="molecule type" value="Genomic_DNA"/>
</dbReference>
<dbReference type="Proteomes" id="UP001596013">
    <property type="component" value="Unassembled WGS sequence"/>
</dbReference>
<keyword evidence="4" id="KW-0285">Flavoprotein</keyword>
<dbReference type="Pfam" id="PF01266">
    <property type="entry name" value="DAO"/>
    <property type="match status" value="1"/>
</dbReference>
<evidence type="ECO:0000256" key="9">
    <source>
        <dbReference type="ARBA" id="ARBA00039751"/>
    </source>
</evidence>
<evidence type="ECO:0000256" key="3">
    <source>
        <dbReference type="ARBA" id="ARBA00006730"/>
    </source>
</evidence>
<evidence type="ECO:0000256" key="6">
    <source>
        <dbReference type="ARBA" id="ARBA00022977"/>
    </source>
</evidence>
<dbReference type="SUPFAM" id="SSF51905">
    <property type="entry name" value="FAD/NAD(P)-binding domain"/>
    <property type="match status" value="1"/>
</dbReference>
<comment type="cofactor">
    <cofactor evidence="1">
        <name>FAD</name>
        <dbReference type="ChEBI" id="CHEBI:57692"/>
    </cofactor>
</comment>
<dbReference type="Gene3D" id="3.30.9.10">
    <property type="entry name" value="D-Amino Acid Oxidase, subunit A, domain 2"/>
    <property type="match status" value="1"/>
</dbReference>
<evidence type="ECO:0000313" key="13">
    <source>
        <dbReference type="Proteomes" id="UP001596013"/>
    </source>
</evidence>
<dbReference type="NCBIfam" id="TIGR02352">
    <property type="entry name" value="thiamin_ThiO"/>
    <property type="match status" value="1"/>
</dbReference>
<dbReference type="InterPro" id="IPR006076">
    <property type="entry name" value="FAD-dep_OxRdtase"/>
</dbReference>
<comment type="catalytic activity">
    <reaction evidence="10">
        <text>a D-alpha-amino acid + O2 + H2O = a 2-oxocarboxylate + H2O2 + NH4(+)</text>
        <dbReference type="Rhea" id="RHEA:21816"/>
        <dbReference type="ChEBI" id="CHEBI:15377"/>
        <dbReference type="ChEBI" id="CHEBI:15379"/>
        <dbReference type="ChEBI" id="CHEBI:16240"/>
        <dbReference type="ChEBI" id="CHEBI:28938"/>
        <dbReference type="ChEBI" id="CHEBI:35179"/>
        <dbReference type="ChEBI" id="CHEBI:59871"/>
        <dbReference type="EC" id="1.4.3.3"/>
    </reaction>
    <physiologicalReaction direction="left-to-right" evidence="10">
        <dbReference type="Rhea" id="RHEA:21817"/>
    </physiologicalReaction>
</comment>
<comment type="pathway">
    <text evidence="2">Cofactor biosynthesis; thiamine diphosphate biosynthesis.</text>
</comment>
<reference evidence="13" key="1">
    <citation type="journal article" date="2019" name="Int. J. Syst. Evol. Microbiol.">
        <title>The Global Catalogue of Microorganisms (GCM) 10K type strain sequencing project: providing services to taxonomists for standard genome sequencing and annotation.</title>
        <authorList>
            <consortium name="The Broad Institute Genomics Platform"/>
            <consortium name="The Broad Institute Genome Sequencing Center for Infectious Disease"/>
            <person name="Wu L."/>
            <person name="Ma J."/>
        </authorList>
    </citation>
    <scope>NUCLEOTIDE SEQUENCE [LARGE SCALE GENOMIC DNA]</scope>
    <source>
        <strain evidence="13">JCM 17130</strain>
    </source>
</reference>
<evidence type="ECO:0000313" key="12">
    <source>
        <dbReference type="EMBL" id="MFC5436512.1"/>
    </source>
</evidence>
<protein>
    <recommendedName>
        <fullName evidence="9">D-amino-acid oxidase</fullName>
        <ecNumber evidence="8">1.4.3.3</ecNumber>
    </recommendedName>
</protein>
<dbReference type="InterPro" id="IPR036188">
    <property type="entry name" value="FAD/NAD-bd_sf"/>
</dbReference>
<dbReference type="RefSeq" id="WP_377303968.1">
    <property type="nucleotide sequence ID" value="NZ_JBHSMK010000004.1"/>
</dbReference>
<dbReference type="InterPro" id="IPR023209">
    <property type="entry name" value="DAO"/>
</dbReference>
<organism evidence="12 13">
    <name type="scientific">Rhodanobacter umsongensis</name>
    <dbReference type="NCBI Taxonomy" id="633153"/>
    <lineage>
        <taxon>Bacteria</taxon>
        <taxon>Pseudomonadati</taxon>
        <taxon>Pseudomonadota</taxon>
        <taxon>Gammaproteobacteria</taxon>
        <taxon>Lysobacterales</taxon>
        <taxon>Rhodanobacteraceae</taxon>
        <taxon>Rhodanobacter</taxon>
    </lineage>
</organism>
<evidence type="ECO:0000256" key="8">
    <source>
        <dbReference type="ARBA" id="ARBA00039101"/>
    </source>
</evidence>
<comment type="similarity">
    <text evidence="3">Belongs to the DAMOX/DASOX family.</text>
</comment>
<dbReference type="EC" id="1.4.3.3" evidence="8"/>
<keyword evidence="13" id="KW-1185">Reference proteome</keyword>
<dbReference type="InterPro" id="IPR012727">
    <property type="entry name" value="Gly_oxidase_ThiO"/>
</dbReference>
<evidence type="ECO:0000256" key="4">
    <source>
        <dbReference type="ARBA" id="ARBA00022630"/>
    </source>
</evidence>
<keyword evidence="6" id="KW-0784">Thiamine biosynthesis</keyword>
<comment type="caution">
    <text evidence="12">The sequence shown here is derived from an EMBL/GenBank/DDBJ whole genome shotgun (WGS) entry which is preliminary data.</text>
</comment>
<feature type="domain" description="FAD dependent oxidoreductase" evidence="11">
    <location>
        <begin position="2"/>
        <end position="314"/>
    </location>
</feature>
<accession>A0ABW0JL20</accession>
<keyword evidence="5" id="KW-0274">FAD</keyword>
<evidence type="ECO:0000256" key="7">
    <source>
        <dbReference type="ARBA" id="ARBA00023002"/>
    </source>
</evidence>
<proteinExistence type="inferred from homology"/>
<evidence type="ECO:0000256" key="2">
    <source>
        <dbReference type="ARBA" id="ARBA00004948"/>
    </source>
</evidence>